<dbReference type="Proteomes" id="UP001320706">
    <property type="component" value="Unassembled WGS sequence"/>
</dbReference>
<protein>
    <submittedName>
        <fullName evidence="1">Uncharacterized protein</fullName>
    </submittedName>
</protein>
<proteinExistence type="predicted"/>
<accession>A0ACC3SAI8</accession>
<evidence type="ECO:0000313" key="2">
    <source>
        <dbReference type="Proteomes" id="UP001320706"/>
    </source>
</evidence>
<evidence type="ECO:0000313" key="1">
    <source>
        <dbReference type="EMBL" id="KAK8205604.1"/>
    </source>
</evidence>
<sequence>MAEKANIEQDMDIGTPVHHVDTYVRNTIHDQELGHETDVVLLDAGAAHLEKGDLGHLKLAKDGHTVLVPQPTENPDDPLNWSWRKKHMMLAIVALTAFLGDFQSGSGVPLIVVQGVEWGLSPAKVNESGNLNVLMLGIGGFFWIVVSSWWGRAPVMFWSTLAGAAFTIAVAVTPSFTVYYAFRALQSLALTSFQITGLACVKDMFFFHEHARKIGIWVALFVVSPYFGPFIANFMVYGTGGWRPTWWFVFGMIALDLVLIVLFADETYYNRAIPTAEQPARGSRIMRVLGIWQIKNHKGYFPSLLACVRRLVQTLFKPIVIPAMLYYCMSFMWSVGINITSTILLETPQIAGGYGFNARAVGLLYFTPLVAVGIGEFFGHFFNDYLANRYVRKHNGMFKPEARLWTCWIGALLMIPGLIAVGQTLAKHLSYAGIIMGWGIYTVGVMLASVAITAYLLDSYPNASSEVAGFLNFARTIGGFSVGYFQAPWGEAVGYGLSFGIQAIIIGVAMCIIAVLQIWGGKLRTKGGPVHGTGF</sequence>
<dbReference type="EMBL" id="JAMKPW020000023">
    <property type="protein sequence ID" value="KAK8205604.1"/>
    <property type="molecule type" value="Genomic_DNA"/>
</dbReference>
<keyword evidence="2" id="KW-1185">Reference proteome</keyword>
<name>A0ACC3SAI8_9PEZI</name>
<reference evidence="1" key="1">
    <citation type="submission" date="2024-02" db="EMBL/GenBank/DDBJ databases">
        <title>Metagenome Assembled Genome of Zalaria obscura JY119.</title>
        <authorList>
            <person name="Vighnesh L."/>
            <person name="Jagadeeshwari U."/>
            <person name="Venkata Ramana C."/>
            <person name="Sasikala C."/>
        </authorList>
    </citation>
    <scope>NUCLEOTIDE SEQUENCE</scope>
    <source>
        <strain evidence="1">JY119</strain>
    </source>
</reference>
<comment type="caution">
    <text evidence="1">The sequence shown here is derived from an EMBL/GenBank/DDBJ whole genome shotgun (WGS) entry which is preliminary data.</text>
</comment>
<gene>
    <name evidence="1" type="ORF">M8818_004780</name>
</gene>
<organism evidence="1 2">
    <name type="scientific">Zalaria obscura</name>
    <dbReference type="NCBI Taxonomy" id="2024903"/>
    <lineage>
        <taxon>Eukaryota</taxon>
        <taxon>Fungi</taxon>
        <taxon>Dikarya</taxon>
        <taxon>Ascomycota</taxon>
        <taxon>Pezizomycotina</taxon>
        <taxon>Dothideomycetes</taxon>
        <taxon>Dothideomycetidae</taxon>
        <taxon>Dothideales</taxon>
        <taxon>Zalariaceae</taxon>
        <taxon>Zalaria</taxon>
    </lineage>
</organism>